<dbReference type="CDD" id="cd00063">
    <property type="entry name" value="FN3"/>
    <property type="match status" value="1"/>
</dbReference>
<evidence type="ECO:0000256" key="2">
    <source>
        <dbReference type="SAM" id="MobiDB-lite"/>
    </source>
</evidence>
<accession>A0A9D4GYT9</accession>
<keyword evidence="3" id="KW-0812">Transmembrane</keyword>
<proteinExistence type="predicted"/>
<dbReference type="PANTHER" id="PTHR23278:SF19">
    <property type="entry name" value="OBSCURIN"/>
    <property type="match status" value="1"/>
</dbReference>
<dbReference type="InterPro" id="IPR036179">
    <property type="entry name" value="Ig-like_dom_sf"/>
</dbReference>
<dbReference type="PROSITE" id="PS50853">
    <property type="entry name" value="FN3"/>
    <property type="match status" value="1"/>
</dbReference>
<dbReference type="Gene3D" id="2.60.40.10">
    <property type="entry name" value="Immunoglobulins"/>
    <property type="match status" value="2"/>
</dbReference>
<sequence>MAYPTSNMVFIEDNDSTTLECKTSPGKPVAIIKWYKDNRTPENNKDDVEMSSSSVQSLPDGVIKSVLNYTATRGDGDMRIYCTGNNIGQTLTSNRHAKLIIASSPDVPSSVAVTKVASTSVRVSLRYLSTGHMLQWFIIEVNKEDSEWIKQSVLAAFFNLSSSDVYFELTMLEQSTQYSIRVYAENILGQSGPSDIVSFKTLATEASDSPNTSPQSFSVGAISGGVVGGVILGFFLGILGSWIIMNRRTNSQGGNQPGPKITSDNLSGSDDAHSSRPPHPADRIQRVTYSQNSHDNEHLRRVHASTVKAYENADISEENESNFKRSDVYICHSIKTRLSINKKDHSLINQISKPCFRLVYICNTA</sequence>
<dbReference type="Pfam" id="PF00041">
    <property type="entry name" value="fn3"/>
    <property type="match status" value="1"/>
</dbReference>
<evidence type="ECO:0000313" key="6">
    <source>
        <dbReference type="EMBL" id="KAH3826201.1"/>
    </source>
</evidence>
<feature type="domain" description="Fibronectin type-III" evidence="5">
    <location>
        <begin position="107"/>
        <end position="204"/>
    </location>
</feature>
<dbReference type="Pfam" id="PF08205">
    <property type="entry name" value="C2-set_2"/>
    <property type="match status" value="1"/>
</dbReference>
<dbReference type="InterPro" id="IPR036116">
    <property type="entry name" value="FN3_sf"/>
</dbReference>
<name>A0A9D4GYT9_DREPO</name>
<keyword evidence="3" id="KW-1133">Transmembrane helix</keyword>
<comment type="caution">
    <text evidence="6">The sequence shown here is derived from an EMBL/GenBank/DDBJ whole genome shotgun (WGS) entry which is preliminary data.</text>
</comment>
<organism evidence="6 7">
    <name type="scientific">Dreissena polymorpha</name>
    <name type="common">Zebra mussel</name>
    <name type="synonym">Mytilus polymorpha</name>
    <dbReference type="NCBI Taxonomy" id="45954"/>
    <lineage>
        <taxon>Eukaryota</taxon>
        <taxon>Metazoa</taxon>
        <taxon>Spiralia</taxon>
        <taxon>Lophotrochozoa</taxon>
        <taxon>Mollusca</taxon>
        <taxon>Bivalvia</taxon>
        <taxon>Autobranchia</taxon>
        <taxon>Heteroconchia</taxon>
        <taxon>Euheterodonta</taxon>
        <taxon>Imparidentia</taxon>
        <taxon>Neoheterodontei</taxon>
        <taxon>Myida</taxon>
        <taxon>Dreissenoidea</taxon>
        <taxon>Dreissenidae</taxon>
        <taxon>Dreissena</taxon>
    </lineage>
</organism>
<feature type="transmembrane region" description="Helical" evidence="3">
    <location>
        <begin position="217"/>
        <end position="244"/>
    </location>
</feature>
<keyword evidence="3" id="KW-0472">Membrane</keyword>
<feature type="compositionally biased region" description="Basic and acidic residues" evidence="2">
    <location>
        <begin position="270"/>
        <end position="282"/>
    </location>
</feature>
<dbReference type="PANTHER" id="PTHR23278">
    <property type="entry name" value="SIDESTEP PROTEIN"/>
    <property type="match status" value="1"/>
</dbReference>
<dbReference type="Proteomes" id="UP000828390">
    <property type="component" value="Unassembled WGS sequence"/>
</dbReference>
<evidence type="ECO:0000256" key="1">
    <source>
        <dbReference type="ARBA" id="ARBA00023157"/>
    </source>
</evidence>
<evidence type="ECO:0000256" key="3">
    <source>
        <dbReference type="SAM" id="Phobius"/>
    </source>
</evidence>
<reference evidence="6" key="2">
    <citation type="submission" date="2020-11" db="EMBL/GenBank/DDBJ databases">
        <authorList>
            <person name="McCartney M.A."/>
            <person name="Auch B."/>
            <person name="Kono T."/>
            <person name="Mallez S."/>
            <person name="Becker A."/>
            <person name="Gohl D.M."/>
            <person name="Silverstein K.A.T."/>
            <person name="Koren S."/>
            <person name="Bechman K.B."/>
            <person name="Herman A."/>
            <person name="Abrahante J.E."/>
            <person name="Garbe J."/>
        </authorList>
    </citation>
    <scope>NUCLEOTIDE SEQUENCE</scope>
    <source>
        <strain evidence="6">Duluth1</strain>
        <tissue evidence="6">Whole animal</tissue>
    </source>
</reference>
<keyword evidence="1" id="KW-1015">Disulfide bond</keyword>
<dbReference type="SMART" id="SM00060">
    <property type="entry name" value="FN3"/>
    <property type="match status" value="1"/>
</dbReference>
<dbReference type="InterPro" id="IPR007110">
    <property type="entry name" value="Ig-like_dom"/>
</dbReference>
<dbReference type="SUPFAM" id="SSF48726">
    <property type="entry name" value="Immunoglobulin"/>
    <property type="match status" value="1"/>
</dbReference>
<reference evidence="6" key="1">
    <citation type="journal article" date="2019" name="bioRxiv">
        <title>The Genome of the Zebra Mussel, Dreissena polymorpha: A Resource for Invasive Species Research.</title>
        <authorList>
            <person name="McCartney M.A."/>
            <person name="Auch B."/>
            <person name="Kono T."/>
            <person name="Mallez S."/>
            <person name="Zhang Y."/>
            <person name="Obille A."/>
            <person name="Becker A."/>
            <person name="Abrahante J.E."/>
            <person name="Garbe J."/>
            <person name="Badalamenti J.P."/>
            <person name="Herman A."/>
            <person name="Mangelson H."/>
            <person name="Liachko I."/>
            <person name="Sullivan S."/>
            <person name="Sone E.D."/>
            <person name="Koren S."/>
            <person name="Silverstein K.A.T."/>
            <person name="Beckman K.B."/>
            <person name="Gohl D.M."/>
        </authorList>
    </citation>
    <scope>NUCLEOTIDE SEQUENCE</scope>
    <source>
        <strain evidence="6">Duluth1</strain>
        <tissue evidence="6">Whole animal</tissue>
    </source>
</reference>
<dbReference type="EMBL" id="JAIWYP010000005">
    <property type="protein sequence ID" value="KAH3826201.1"/>
    <property type="molecule type" value="Genomic_DNA"/>
</dbReference>
<dbReference type="PROSITE" id="PS50835">
    <property type="entry name" value="IG_LIKE"/>
    <property type="match status" value="1"/>
</dbReference>
<evidence type="ECO:0000259" key="5">
    <source>
        <dbReference type="PROSITE" id="PS50853"/>
    </source>
</evidence>
<dbReference type="InterPro" id="IPR013162">
    <property type="entry name" value="CD80_C2-set"/>
</dbReference>
<feature type="region of interest" description="Disordered" evidence="2">
    <location>
        <begin position="250"/>
        <end position="282"/>
    </location>
</feature>
<protein>
    <submittedName>
        <fullName evidence="6">Uncharacterized protein</fullName>
    </submittedName>
</protein>
<gene>
    <name evidence="6" type="ORF">DPMN_128097</name>
</gene>
<evidence type="ECO:0000259" key="4">
    <source>
        <dbReference type="PROSITE" id="PS50835"/>
    </source>
</evidence>
<dbReference type="InterPro" id="IPR003961">
    <property type="entry name" value="FN3_dom"/>
</dbReference>
<feature type="domain" description="Ig-like" evidence="4">
    <location>
        <begin position="4"/>
        <end position="92"/>
    </location>
</feature>
<keyword evidence="7" id="KW-1185">Reference proteome</keyword>
<dbReference type="InterPro" id="IPR013783">
    <property type="entry name" value="Ig-like_fold"/>
</dbReference>
<evidence type="ECO:0000313" key="7">
    <source>
        <dbReference type="Proteomes" id="UP000828390"/>
    </source>
</evidence>
<dbReference type="AlphaFoldDB" id="A0A9D4GYT9"/>
<dbReference type="SUPFAM" id="SSF49265">
    <property type="entry name" value="Fibronectin type III"/>
    <property type="match status" value="1"/>
</dbReference>